<name>A0AAN8MQK4_9PEZI</name>
<accession>A0AAN8MQK4</accession>
<dbReference type="Proteomes" id="UP001313282">
    <property type="component" value="Unassembled WGS sequence"/>
</dbReference>
<dbReference type="EMBL" id="JAVHNR010000007">
    <property type="protein sequence ID" value="KAK6337203.1"/>
    <property type="molecule type" value="Genomic_DNA"/>
</dbReference>
<sequence length="373" mass="42968">MVHLAYFTIISRCSFYTLILLLIALPLGRPNLVLAQAQKGNDGPAGVNENLKWKEHCTSEQASGIDEAFDVVKSMLAGVQTPDWTSYAAVEYLGTNYIRTWGNYEGKVKRMFKKAYEWVARSYWFSGPYILCEVGQTQGCHTRYETDKIFMFYEGDDYVEDAQLRIAICQSWFNKPSLKTLISQAKYCRDNVADEARRSYSWDIRFYESREFWLLHAIFHVREVYFNLATELRSPDDNELTKYLLMPPPFHDYVRLSYKYGAWEPVLGPWAAKKLATNGVGRPWEASGPLGSASNFALYVLAEYITKETNEYPYAPSRYKNGRDWVNEEHLLKMCTSDPYKIGMVDTSSYKPDETKLAIAPWLFTPQTPPAAE</sequence>
<organism evidence="1 2">
    <name type="scientific">Orbilia javanica</name>
    <dbReference type="NCBI Taxonomy" id="47235"/>
    <lineage>
        <taxon>Eukaryota</taxon>
        <taxon>Fungi</taxon>
        <taxon>Dikarya</taxon>
        <taxon>Ascomycota</taxon>
        <taxon>Pezizomycotina</taxon>
        <taxon>Orbiliomycetes</taxon>
        <taxon>Orbiliales</taxon>
        <taxon>Orbiliaceae</taxon>
        <taxon>Orbilia</taxon>
    </lineage>
</organism>
<dbReference type="AlphaFoldDB" id="A0AAN8MQK4"/>
<proteinExistence type="predicted"/>
<protein>
    <submittedName>
        <fullName evidence="1">Uncharacterized protein</fullName>
    </submittedName>
</protein>
<evidence type="ECO:0000313" key="2">
    <source>
        <dbReference type="Proteomes" id="UP001313282"/>
    </source>
</evidence>
<comment type="caution">
    <text evidence="1">The sequence shown here is derived from an EMBL/GenBank/DDBJ whole genome shotgun (WGS) entry which is preliminary data.</text>
</comment>
<reference evidence="1 2" key="1">
    <citation type="submission" date="2019-10" db="EMBL/GenBank/DDBJ databases">
        <authorList>
            <person name="Palmer J.M."/>
        </authorList>
    </citation>
    <scope>NUCLEOTIDE SEQUENCE [LARGE SCALE GENOMIC DNA]</scope>
    <source>
        <strain evidence="1 2">TWF718</strain>
    </source>
</reference>
<evidence type="ECO:0000313" key="1">
    <source>
        <dbReference type="EMBL" id="KAK6337203.1"/>
    </source>
</evidence>
<keyword evidence="2" id="KW-1185">Reference proteome</keyword>
<gene>
    <name evidence="1" type="ORF">TWF718_009985</name>
</gene>